<organism evidence="3 4">
    <name type="scientific">Ataeniobius toweri</name>
    <dbReference type="NCBI Taxonomy" id="208326"/>
    <lineage>
        <taxon>Eukaryota</taxon>
        <taxon>Metazoa</taxon>
        <taxon>Chordata</taxon>
        <taxon>Craniata</taxon>
        <taxon>Vertebrata</taxon>
        <taxon>Euteleostomi</taxon>
        <taxon>Actinopterygii</taxon>
        <taxon>Neopterygii</taxon>
        <taxon>Teleostei</taxon>
        <taxon>Neoteleostei</taxon>
        <taxon>Acanthomorphata</taxon>
        <taxon>Ovalentaria</taxon>
        <taxon>Atherinomorphae</taxon>
        <taxon>Cyprinodontiformes</taxon>
        <taxon>Goodeidae</taxon>
        <taxon>Ataeniobius</taxon>
    </lineage>
</organism>
<evidence type="ECO:0000256" key="2">
    <source>
        <dbReference type="SAM" id="Phobius"/>
    </source>
</evidence>
<dbReference type="EMBL" id="JAHUTI010020404">
    <property type="protein sequence ID" value="MED6238744.1"/>
    <property type="molecule type" value="Genomic_DNA"/>
</dbReference>
<evidence type="ECO:0000256" key="1">
    <source>
        <dbReference type="SAM" id="MobiDB-lite"/>
    </source>
</evidence>
<keyword evidence="2" id="KW-0812">Transmembrane</keyword>
<feature type="region of interest" description="Disordered" evidence="1">
    <location>
        <begin position="59"/>
        <end position="79"/>
    </location>
</feature>
<sequence length="140" mass="15399">MSPRGRGGIESLLSSSIIAPILLLIVLRNVKLKFKANKQSNLRHGVSRYELCCPLLRPPPPERGAMEEEEQQEEEEEGGLLSLSVPLGSAVTITVVFLKHFASLKAFSFICPRDEERGAACEVRPNQGRRGRLFGPESSA</sequence>
<keyword evidence="2" id="KW-1133">Transmembrane helix</keyword>
<dbReference type="Proteomes" id="UP001345963">
    <property type="component" value="Unassembled WGS sequence"/>
</dbReference>
<evidence type="ECO:0000313" key="4">
    <source>
        <dbReference type="Proteomes" id="UP001345963"/>
    </source>
</evidence>
<feature type="compositionally biased region" description="Acidic residues" evidence="1">
    <location>
        <begin position="67"/>
        <end position="78"/>
    </location>
</feature>
<evidence type="ECO:0000313" key="3">
    <source>
        <dbReference type="EMBL" id="MED6238744.1"/>
    </source>
</evidence>
<reference evidence="3 4" key="1">
    <citation type="submission" date="2021-07" db="EMBL/GenBank/DDBJ databases">
        <authorList>
            <person name="Palmer J.M."/>
        </authorList>
    </citation>
    <scope>NUCLEOTIDE SEQUENCE [LARGE SCALE GENOMIC DNA]</scope>
    <source>
        <strain evidence="3 4">AT_MEX2019</strain>
        <tissue evidence="3">Muscle</tissue>
    </source>
</reference>
<comment type="caution">
    <text evidence="3">The sequence shown here is derived from an EMBL/GenBank/DDBJ whole genome shotgun (WGS) entry which is preliminary data.</text>
</comment>
<name>A0ABU7AL38_9TELE</name>
<keyword evidence="2" id="KW-0472">Membrane</keyword>
<accession>A0ABU7AL38</accession>
<feature type="non-terminal residue" evidence="3">
    <location>
        <position position="140"/>
    </location>
</feature>
<gene>
    <name evidence="3" type="ORF">ATANTOWER_028875</name>
</gene>
<proteinExistence type="predicted"/>
<keyword evidence="4" id="KW-1185">Reference proteome</keyword>
<feature type="transmembrane region" description="Helical" evidence="2">
    <location>
        <begin position="12"/>
        <end position="30"/>
    </location>
</feature>
<protein>
    <submittedName>
        <fullName evidence="3">Uncharacterized protein</fullName>
    </submittedName>
</protein>